<evidence type="ECO:0000256" key="4">
    <source>
        <dbReference type="ARBA" id="ARBA00022692"/>
    </source>
</evidence>
<protein>
    <submittedName>
        <fullName evidence="10">SusC/RagA family TonB-linked outer membrane protein</fullName>
    </submittedName>
</protein>
<gene>
    <name evidence="10" type="ORF">GCM10011518_34420</name>
</gene>
<evidence type="ECO:0000256" key="5">
    <source>
        <dbReference type="ARBA" id="ARBA00023136"/>
    </source>
</evidence>
<keyword evidence="8" id="KW-0732">Signal</keyword>
<accession>A0ABQ1UPL1</accession>
<sequence length="1003" mass="109836">MKKRVRYYAIRLLLLIICFSPTLSSAQGKLIDGTIVDKDGLPIAGVNVLVKGSQRSAQSDYTGKFSIEANLGETLVISFIGMVTQQIMVTQAASINIILKDNPNELQEVVLVGYGSQKKGDLTGAVSRANLEPFREAPNVSIAQTLQGTVAGLNVGQVNSAGQNPSISVRGQTSLGGNSNVLVIVDGVNFPGGINNINPDDVATIDVLKDASSAAVYGAQGANGVILITTKKGGKNKAPQISFSTSYTTQTPTSNIRPLGRQAYLDKVKNLYWDKAYLAPEYTQPDPTFNLADYLYTTEVDSNGNIIEGDYDWWANGTKTGDIKDYKVSIAGGGNKVNYLLSASYTDQAGYIVNDLFKRTTVRANVGVDVTDWWNVSMQSFATFSDYSGEEPTLANIIRMPSLFSPYDDEGNIVSNPTGNNTLGNPFKTFAIDDYDKSTYLFANFSSDIKIPFVKGLSYKINFGNNYTTTGHYNSNIYGAGETGSAYKNNSTRYDYTFDNIVTYKKTIADDHDLDVTLLYGVTHRESESTSATGTGFTNLNLSYNSLELAAIQKTTSDGWDEALNYQMGRVNYKFRNKYIVTGTIRRDGFSGFAENNKWGVFPSVSLGWVISEEGFFKNINAVNSLKLRGGYGTIGNLTTRYFSLSTMSLYDAYVFGDGGSTSLGQTLNSLQQPDLKWEKTGGINLGVDFSLFKNRITGSVEYYNTKTTDQLFPQPIPAISGVNSINVNLGNIRNKGLEFTLTSKNIDTKDFKWSTTVNYSHNSNKILSLNGLDEDGDGKEDDITASDLFIGHSIGSIYGYEVGDIYQIGDVIPTGYSLGNRRIIDQDGDGTITQADRKILGKTDPDFRAGLLNTFTYKDFSLNIFFNTVQGGKNSYLSANEPTYGGRRDENAQVFNFLNNTDFWSPINPDGVNPSYINAPAVSANKLYARNFVRLQDISFSYNLPKEILKNLGVSSLQLYLSGKNLATWTKWRGWDPETGNGLADNGRPVLKGYSLGLNVTF</sequence>
<evidence type="ECO:0000256" key="6">
    <source>
        <dbReference type="ARBA" id="ARBA00023237"/>
    </source>
</evidence>
<reference evidence="11" key="1">
    <citation type="journal article" date="2019" name="Int. J. Syst. Evol. Microbiol.">
        <title>The Global Catalogue of Microorganisms (GCM) 10K type strain sequencing project: providing services to taxonomists for standard genome sequencing and annotation.</title>
        <authorList>
            <consortium name="The Broad Institute Genomics Platform"/>
            <consortium name="The Broad Institute Genome Sequencing Center for Infectious Disease"/>
            <person name="Wu L."/>
            <person name="Ma J."/>
        </authorList>
    </citation>
    <scope>NUCLEOTIDE SEQUENCE [LARGE SCALE GENOMIC DNA]</scope>
    <source>
        <strain evidence="11">CGMCC 1.16060</strain>
    </source>
</reference>
<dbReference type="NCBIfam" id="TIGR04056">
    <property type="entry name" value="OMP_RagA_SusC"/>
    <property type="match status" value="1"/>
</dbReference>
<evidence type="ECO:0000256" key="7">
    <source>
        <dbReference type="PROSITE-ProRule" id="PRU01360"/>
    </source>
</evidence>
<evidence type="ECO:0000256" key="3">
    <source>
        <dbReference type="ARBA" id="ARBA00022452"/>
    </source>
</evidence>
<dbReference type="InterPro" id="IPR023996">
    <property type="entry name" value="TonB-dep_OMP_SusC/RagA"/>
</dbReference>
<keyword evidence="11" id="KW-1185">Reference proteome</keyword>
<dbReference type="InterPro" id="IPR008969">
    <property type="entry name" value="CarboxyPept-like_regulatory"/>
</dbReference>
<evidence type="ECO:0000256" key="2">
    <source>
        <dbReference type="ARBA" id="ARBA00022448"/>
    </source>
</evidence>
<dbReference type="Gene3D" id="2.40.170.20">
    <property type="entry name" value="TonB-dependent receptor, beta-barrel domain"/>
    <property type="match status" value="1"/>
</dbReference>
<evidence type="ECO:0000256" key="1">
    <source>
        <dbReference type="ARBA" id="ARBA00004571"/>
    </source>
</evidence>
<organism evidence="10 11">
    <name type="scientific">Flavobacterium limi</name>
    <dbReference type="NCBI Taxonomy" id="2045105"/>
    <lineage>
        <taxon>Bacteria</taxon>
        <taxon>Pseudomonadati</taxon>
        <taxon>Bacteroidota</taxon>
        <taxon>Flavobacteriia</taxon>
        <taxon>Flavobacteriales</taxon>
        <taxon>Flavobacteriaceae</taxon>
        <taxon>Flavobacterium</taxon>
    </lineage>
</organism>
<comment type="caution">
    <text evidence="10">The sequence shown here is derived from an EMBL/GenBank/DDBJ whole genome shotgun (WGS) entry which is preliminary data.</text>
</comment>
<dbReference type="SUPFAM" id="SSF56935">
    <property type="entry name" value="Porins"/>
    <property type="match status" value="1"/>
</dbReference>
<comment type="similarity">
    <text evidence="7">Belongs to the TonB-dependent receptor family.</text>
</comment>
<name>A0ABQ1UPL1_9FLAO</name>
<evidence type="ECO:0000259" key="9">
    <source>
        <dbReference type="Pfam" id="PF07715"/>
    </source>
</evidence>
<dbReference type="Pfam" id="PF07715">
    <property type="entry name" value="Plug"/>
    <property type="match status" value="1"/>
</dbReference>
<keyword evidence="2 7" id="KW-0813">Transport</keyword>
<evidence type="ECO:0000313" key="11">
    <source>
        <dbReference type="Proteomes" id="UP000655016"/>
    </source>
</evidence>
<dbReference type="PROSITE" id="PS52016">
    <property type="entry name" value="TONB_DEPENDENT_REC_3"/>
    <property type="match status" value="1"/>
</dbReference>
<dbReference type="Gene3D" id="2.60.40.1120">
    <property type="entry name" value="Carboxypeptidase-like, regulatory domain"/>
    <property type="match status" value="1"/>
</dbReference>
<dbReference type="InterPro" id="IPR036942">
    <property type="entry name" value="Beta-barrel_TonB_sf"/>
</dbReference>
<dbReference type="RefSeq" id="WP_163395673.1">
    <property type="nucleotide sequence ID" value="NZ_BMKP01000008.1"/>
</dbReference>
<dbReference type="NCBIfam" id="TIGR04057">
    <property type="entry name" value="SusC_RagA_signa"/>
    <property type="match status" value="1"/>
</dbReference>
<dbReference type="InterPro" id="IPR037066">
    <property type="entry name" value="Plug_dom_sf"/>
</dbReference>
<feature type="domain" description="TonB-dependent receptor plug" evidence="9">
    <location>
        <begin position="120"/>
        <end position="225"/>
    </location>
</feature>
<dbReference type="Proteomes" id="UP000655016">
    <property type="component" value="Unassembled WGS sequence"/>
</dbReference>
<feature type="chain" id="PRO_5045827841" evidence="8">
    <location>
        <begin position="27"/>
        <end position="1003"/>
    </location>
</feature>
<comment type="subcellular location">
    <subcellularLocation>
        <location evidence="1 7">Cell outer membrane</location>
        <topology evidence="1 7">Multi-pass membrane protein</topology>
    </subcellularLocation>
</comment>
<evidence type="ECO:0000256" key="8">
    <source>
        <dbReference type="SAM" id="SignalP"/>
    </source>
</evidence>
<dbReference type="InterPro" id="IPR012910">
    <property type="entry name" value="Plug_dom"/>
</dbReference>
<keyword evidence="4 7" id="KW-0812">Transmembrane</keyword>
<keyword evidence="3 7" id="KW-1134">Transmembrane beta strand</keyword>
<dbReference type="Gene3D" id="2.170.130.10">
    <property type="entry name" value="TonB-dependent receptor, plug domain"/>
    <property type="match status" value="1"/>
</dbReference>
<proteinExistence type="inferred from homology"/>
<dbReference type="InterPro" id="IPR039426">
    <property type="entry name" value="TonB-dep_rcpt-like"/>
</dbReference>
<dbReference type="EMBL" id="BMKP01000008">
    <property type="protein sequence ID" value="GGF22330.1"/>
    <property type="molecule type" value="Genomic_DNA"/>
</dbReference>
<evidence type="ECO:0000313" key="10">
    <source>
        <dbReference type="EMBL" id="GGF22330.1"/>
    </source>
</evidence>
<feature type="signal peptide" evidence="8">
    <location>
        <begin position="1"/>
        <end position="26"/>
    </location>
</feature>
<dbReference type="Pfam" id="PF13715">
    <property type="entry name" value="CarbopepD_reg_2"/>
    <property type="match status" value="1"/>
</dbReference>
<keyword evidence="5 7" id="KW-0472">Membrane</keyword>
<dbReference type="InterPro" id="IPR023997">
    <property type="entry name" value="TonB-dep_OMP_SusC/RagA_CS"/>
</dbReference>
<keyword evidence="6 7" id="KW-0998">Cell outer membrane</keyword>
<dbReference type="SUPFAM" id="SSF49464">
    <property type="entry name" value="Carboxypeptidase regulatory domain-like"/>
    <property type="match status" value="1"/>
</dbReference>